<evidence type="ECO:0000256" key="1">
    <source>
        <dbReference type="ARBA" id="ARBA00001971"/>
    </source>
</evidence>
<evidence type="ECO:0000256" key="4">
    <source>
        <dbReference type="ARBA" id="ARBA00022723"/>
    </source>
</evidence>
<keyword evidence="6 8" id="KW-0408">Iron</keyword>
<dbReference type="PANTHER" id="PTHR46696">
    <property type="entry name" value="P450, PUTATIVE (EUROFUNG)-RELATED"/>
    <property type="match status" value="1"/>
</dbReference>
<dbReference type="Gene3D" id="1.10.630.10">
    <property type="entry name" value="Cytochrome P450"/>
    <property type="match status" value="1"/>
</dbReference>
<dbReference type="InterPro" id="IPR001128">
    <property type="entry name" value="Cyt_P450"/>
</dbReference>
<dbReference type="Pfam" id="PF00067">
    <property type="entry name" value="p450"/>
    <property type="match status" value="1"/>
</dbReference>
<keyword evidence="10" id="KW-1185">Reference proteome</keyword>
<evidence type="ECO:0000256" key="2">
    <source>
        <dbReference type="ARBA" id="ARBA00010617"/>
    </source>
</evidence>
<dbReference type="EMBL" id="JBHUFB010000013">
    <property type="protein sequence ID" value="MFD1814225.1"/>
    <property type="molecule type" value="Genomic_DNA"/>
</dbReference>
<evidence type="ECO:0000256" key="5">
    <source>
        <dbReference type="ARBA" id="ARBA00023002"/>
    </source>
</evidence>
<comment type="similarity">
    <text evidence="2 8">Belongs to the cytochrome P450 family.</text>
</comment>
<proteinExistence type="inferred from homology"/>
<dbReference type="InterPro" id="IPR036396">
    <property type="entry name" value="Cyt_P450_sf"/>
</dbReference>
<dbReference type="PROSITE" id="PS00086">
    <property type="entry name" value="CYTOCHROME_P450"/>
    <property type="match status" value="1"/>
</dbReference>
<reference evidence="10" key="1">
    <citation type="journal article" date="2019" name="Int. J. Syst. Evol. Microbiol.">
        <title>The Global Catalogue of Microorganisms (GCM) 10K type strain sequencing project: providing services to taxonomists for standard genome sequencing and annotation.</title>
        <authorList>
            <consortium name="The Broad Institute Genomics Platform"/>
            <consortium name="The Broad Institute Genome Sequencing Center for Infectious Disease"/>
            <person name="Wu L."/>
            <person name="Ma J."/>
        </authorList>
    </citation>
    <scope>NUCLEOTIDE SEQUENCE [LARGE SCALE GENOMIC DNA]</scope>
    <source>
        <strain evidence="10">DT72</strain>
    </source>
</reference>
<evidence type="ECO:0000256" key="3">
    <source>
        <dbReference type="ARBA" id="ARBA00022617"/>
    </source>
</evidence>
<dbReference type="Proteomes" id="UP001597286">
    <property type="component" value="Unassembled WGS sequence"/>
</dbReference>
<dbReference type="PANTHER" id="PTHR46696:SF4">
    <property type="entry name" value="BIOTIN BIOSYNTHESIS CYTOCHROME P450"/>
    <property type="match status" value="1"/>
</dbReference>
<dbReference type="PRINTS" id="PR00359">
    <property type="entry name" value="BP450"/>
</dbReference>
<sequence>MPDPTSAAGTETNGAALIDPLVFNPYDYDFHEDPYPTYRRLREEAPLYHNPDIGFWALSRHSDVQEAFKDNTRLSSANGVSLDPAAYGPHAHLVMSFLAMDDPRHMRLRQLVSRGFTPRRVTALGGRIHELSVQYLEPALASGEFDWISEVAGKLPMDVISELMGVPQPDRAELRRLADLVVHREDGVLDVPQASVESSITLMTYYKEMIEQRRKSRTDDLTSALLDAEIDGDKLSDQEILGFMFLMVVAGNETTTKLLGNALYWGGHNPGQVAQVLDDPERVSEWVEETLRYDTSSQIVARTTAVDIEYHGVTVPAGEKMLLLIGSANRDDDMFEDADEYRIGRDSTNKLASFGGGVHFCLGAHLARLEANIALKEFASRVREYEVDETGFERVHSTNVRGFAALPVKVQVR</sequence>
<keyword evidence="7 8" id="KW-0503">Monooxygenase</keyword>
<dbReference type="RefSeq" id="WP_378486703.1">
    <property type="nucleotide sequence ID" value="NZ_JBHUFB010000013.1"/>
</dbReference>
<evidence type="ECO:0000256" key="6">
    <source>
        <dbReference type="ARBA" id="ARBA00023004"/>
    </source>
</evidence>
<evidence type="ECO:0000313" key="10">
    <source>
        <dbReference type="Proteomes" id="UP001597286"/>
    </source>
</evidence>
<evidence type="ECO:0000313" key="9">
    <source>
        <dbReference type="EMBL" id="MFD1814225.1"/>
    </source>
</evidence>
<name>A0ABW4PAV7_9NOCA</name>
<accession>A0ABW4PAV7</accession>
<gene>
    <name evidence="9" type="ORF">ACFSJG_18565</name>
</gene>
<keyword evidence="3 8" id="KW-0349">Heme</keyword>
<comment type="caution">
    <text evidence="9">The sequence shown here is derived from an EMBL/GenBank/DDBJ whole genome shotgun (WGS) entry which is preliminary data.</text>
</comment>
<comment type="cofactor">
    <cofactor evidence="1">
        <name>heme</name>
        <dbReference type="ChEBI" id="CHEBI:30413"/>
    </cofactor>
</comment>
<evidence type="ECO:0000256" key="7">
    <source>
        <dbReference type="ARBA" id="ARBA00023033"/>
    </source>
</evidence>
<evidence type="ECO:0000256" key="8">
    <source>
        <dbReference type="RuleBase" id="RU000461"/>
    </source>
</evidence>
<dbReference type="CDD" id="cd11078">
    <property type="entry name" value="CYP130-like"/>
    <property type="match status" value="1"/>
</dbReference>
<keyword evidence="5 8" id="KW-0560">Oxidoreductase</keyword>
<organism evidence="9 10">
    <name type="scientific">Rhodococcus gannanensis</name>
    <dbReference type="NCBI Taxonomy" id="1960308"/>
    <lineage>
        <taxon>Bacteria</taxon>
        <taxon>Bacillati</taxon>
        <taxon>Actinomycetota</taxon>
        <taxon>Actinomycetes</taxon>
        <taxon>Mycobacteriales</taxon>
        <taxon>Nocardiaceae</taxon>
        <taxon>Rhodococcus</taxon>
    </lineage>
</organism>
<keyword evidence="4 8" id="KW-0479">Metal-binding</keyword>
<protein>
    <submittedName>
        <fullName evidence="9">Cytochrome P450</fullName>
    </submittedName>
</protein>
<dbReference type="InterPro" id="IPR017972">
    <property type="entry name" value="Cyt_P450_CS"/>
</dbReference>
<dbReference type="SUPFAM" id="SSF48264">
    <property type="entry name" value="Cytochrome P450"/>
    <property type="match status" value="1"/>
</dbReference>
<dbReference type="InterPro" id="IPR002397">
    <property type="entry name" value="Cyt_P450_B"/>
</dbReference>